<organism evidence="2 3">
    <name type="scientific">Chitinophaga skermanii</name>
    <dbReference type="NCBI Taxonomy" id="331697"/>
    <lineage>
        <taxon>Bacteria</taxon>
        <taxon>Pseudomonadati</taxon>
        <taxon>Bacteroidota</taxon>
        <taxon>Chitinophagia</taxon>
        <taxon>Chitinophagales</taxon>
        <taxon>Chitinophagaceae</taxon>
        <taxon>Chitinophaga</taxon>
    </lineage>
</organism>
<name>A0A327QHN2_9BACT</name>
<dbReference type="EMBL" id="QLLL01000005">
    <property type="protein sequence ID" value="RAJ03851.1"/>
    <property type="molecule type" value="Genomic_DNA"/>
</dbReference>
<feature type="signal peptide" evidence="1">
    <location>
        <begin position="1"/>
        <end position="19"/>
    </location>
</feature>
<keyword evidence="3" id="KW-1185">Reference proteome</keyword>
<reference evidence="2 3" key="1">
    <citation type="submission" date="2018-06" db="EMBL/GenBank/DDBJ databases">
        <title>Genomic Encyclopedia of Archaeal and Bacterial Type Strains, Phase II (KMG-II): from individual species to whole genera.</title>
        <authorList>
            <person name="Goeker M."/>
        </authorList>
    </citation>
    <scope>NUCLEOTIDE SEQUENCE [LARGE SCALE GENOMIC DNA]</scope>
    <source>
        <strain evidence="2 3">DSM 23857</strain>
    </source>
</reference>
<evidence type="ECO:0000313" key="2">
    <source>
        <dbReference type="EMBL" id="RAJ03851.1"/>
    </source>
</evidence>
<comment type="caution">
    <text evidence="2">The sequence shown here is derived from an EMBL/GenBank/DDBJ whole genome shotgun (WGS) entry which is preliminary data.</text>
</comment>
<feature type="chain" id="PRO_5016372541" description="Nuclear transport factor 2 family protein" evidence="1">
    <location>
        <begin position="20"/>
        <end position="151"/>
    </location>
</feature>
<dbReference type="AlphaFoldDB" id="A0A327QHN2"/>
<keyword evidence="1" id="KW-0732">Signal</keyword>
<dbReference type="Proteomes" id="UP000249547">
    <property type="component" value="Unassembled WGS sequence"/>
</dbReference>
<evidence type="ECO:0000256" key="1">
    <source>
        <dbReference type="SAM" id="SignalP"/>
    </source>
</evidence>
<proteinExistence type="predicted"/>
<dbReference type="RefSeq" id="WP_148707315.1">
    <property type="nucleotide sequence ID" value="NZ_QLLL01000005.1"/>
</dbReference>
<protein>
    <recommendedName>
        <fullName evidence="4">Nuclear transport factor 2 family protein</fullName>
    </recommendedName>
</protein>
<evidence type="ECO:0000313" key="3">
    <source>
        <dbReference type="Proteomes" id="UP000249547"/>
    </source>
</evidence>
<dbReference type="OrthoDB" id="669872at2"/>
<gene>
    <name evidence="2" type="ORF">LX64_02728</name>
</gene>
<sequence length="151" mass="17371">MKKLLLLLGLCLYVFNGFAQSNAANQSKDFDQFWKKWHTAIMKKDYNAVSQFIEFPLVIKRGEGANAIQTVAKNDFATFFKSFLDEPMHDDQSRFTVLRGMKDLNEEDKMLVDGDSATINDMEFEKVDGTWKLVYIYQESQKAFAGTKAKN</sequence>
<evidence type="ECO:0008006" key="4">
    <source>
        <dbReference type="Google" id="ProtNLM"/>
    </source>
</evidence>
<accession>A0A327QHN2</accession>